<keyword evidence="3" id="KW-1185">Reference proteome</keyword>
<name>A0A9X2P952_9BACT</name>
<keyword evidence="1" id="KW-0472">Membrane</keyword>
<dbReference type="InterPro" id="IPR025597">
    <property type="entry name" value="DUF4345"/>
</dbReference>
<feature type="transmembrane region" description="Helical" evidence="1">
    <location>
        <begin position="85"/>
        <end position="103"/>
    </location>
</feature>
<proteinExistence type="predicted"/>
<evidence type="ECO:0000313" key="2">
    <source>
        <dbReference type="EMBL" id="MCR9015687.1"/>
    </source>
</evidence>
<evidence type="ECO:0000313" key="3">
    <source>
        <dbReference type="Proteomes" id="UP001142175"/>
    </source>
</evidence>
<protein>
    <submittedName>
        <fullName evidence="2">DUF4345 family protein</fullName>
    </submittedName>
</protein>
<comment type="caution">
    <text evidence="2">The sequence shown here is derived from an EMBL/GenBank/DDBJ whole genome shotgun (WGS) entry which is preliminary data.</text>
</comment>
<feature type="transmembrane region" description="Helical" evidence="1">
    <location>
        <begin position="7"/>
        <end position="26"/>
    </location>
</feature>
<evidence type="ECO:0000256" key="1">
    <source>
        <dbReference type="SAM" id="Phobius"/>
    </source>
</evidence>
<keyword evidence="1" id="KW-1133">Transmembrane helix</keyword>
<feature type="transmembrane region" description="Helical" evidence="1">
    <location>
        <begin position="109"/>
        <end position="128"/>
    </location>
</feature>
<dbReference type="AlphaFoldDB" id="A0A9X2P952"/>
<organism evidence="2 3">
    <name type="scientific">Aquiflexum gelatinilyticum</name>
    <dbReference type="NCBI Taxonomy" id="2961943"/>
    <lineage>
        <taxon>Bacteria</taxon>
        <taxon>Pseudomonadati</taxon>
        <taxon>Bacteroidota</taxon>
        <taxon>Cytophagia</taxon>
        <taxon>Cytophagales</taxon>
        <taxon>Cyclobacteriaceae</taxon>
        <taxon>Aquiflexum</taxon>
    </lineage>
</organism>
<dbReference type="Pfam" id="PF14248">
    <property type="entry name" value="DUF4345"/>
    <property type="match status" value="1"/>
</dbReference>
<dbReference type="Proteomes" id="UP001142175">
    <property type="component" value="Unassembled WGS sequence"/>
</dbReference>
<sequence length="137" mass="16205">MKRASYFFFYTYIGLVVVAGFWGAFINPVWDFANLFKFQISELDDFERINILSQYRFLRGLELGFGIFSLTFFKEIFSEIKFNRVFLSIMGLGILARIASWIWDGNPGSLTKFFMFYEALGWVMIFIYSKSTIEKYD</sequence>
<gene>
    <name evidence="2" type="ORF">NU887_11630</name>
</gene>
<accession>A0A9X2P952</accession>
<reference evidence="2" key="1">
    <citation type="submission" date="2022-08" db="EMBL/GenBank/DDBJ databases">
        <authorList>
            <person name="Zhang D."/>
        </authorList>
    </citation>
    <scope>NUCLEOTIDE SEQUENCE</scope>
    <source>
        <strain evidence="2">XJ19-11</strain>
    </source>
</reference>
<dbReference type="RefSeq" id="WP_258423548.1">
    <property type="nucleotide sequence ID" value="NZ_JANSUY010000009.1"/>
</dbReference>
<dbReference type="EMBL" id="JANSUY010000009">
    <property type="protein sequence ID" value="MCR9015687.1"/>
    <property type="molecule type" value="Genomic_DNA"/>
</dbReference>
<keyword evidence="1" id="KW-0812">Transmembrane</keyword>
<feature type="transmembrane region" description="Helical" evidence="1">
    <location>
        <begin position="57"/>
        <end position="73"/>
    </location>
</feature>